<keyword evidence="5" id="KW-0963">Cytoplasm</keyword>
<keyword evidence="4 5" id="KW-0173">Coenzyme A biosynthesis</keyword>
<dbReference type="AlphaFoldDB" id="A0A2U8E062"/>
<dbReference type="OrthoDB" id="9812943at2"/>
<gene>
    <name evidence="5 7" type="primary">coaE</name>
    <name evidence="7" type="ORF">CKA38_02295</name>
</gene>
<accession>A0A2U8E062</accession>
<name>A0A2U8E062_9BACT</name>
<evidence type="ECO:0000256" key="6">
    <source>
        <dbReference type="NCBIfam" id="TIGR00152"/>
    </source>
</evidence>
<dbReference type="PANTHER" id="PTHR10695:SF46">
    <property type="entry name" value="BIFUNCTIONAL COENZYME A SYNTHASE-RELATED"/>
    <property type="match status" value="1"/>
</dbReference>
<reference evidence="7 8" key="1">
    <citation type="journal article" date="2018" name="Syst. Appl. Microbiol.">
        <title>Ereboglobus luteus gen. nov. sp. nov. from cockroach guts, and new insights into the oxygen relationship of the genera Opitutus and Didymococcus (Verrucomicrobia: Opitutaceae).</title>
        <authorList>
            <person name="Tegtmeier D."/>
            <person name="Belitz A."/>
            <person name="Radek R."/>
            <person name="Heimerl T."/>
            <person name="Brune A."/>
        </authorList>
    </citation>
    <scope>NUCLEOTIDE SEQUENCE [LARGE SCALE GENOMIC DNA]</scope>
    <source>
        <strain evidence="7 8">Ho45</strain>
    </source>
</reference>
<keyword evidence="3 5" id="KW-0067">ATP-binding</keyword>
<comment type="similarity">
    <text evidence="1 5">Belongs to the CoaE family.</text>
</comment>
<dbReference type="EC" id="2.7.1.24" evidence="5 6"/>
<keyword evidence="8" id="KW-1185">Reference proteome</keyword>
<proteinExistence type="inferred from homology"/>
<dbReference type="PROSITE" id="PS51219">
    <property type="entry name" value="DPCK"/>
    <property type="match status" value="1"/>
</dbReference>
<dbReference type="GO" id="GO:0005524">
    <property type="term" value="F:ATP binding"/>
    <property type="evidence" value="ECO:0007669"/>
    <property type="project" value="UniProtKB-UniRule"/>
</dbReference>
<comment type="catalytic activity">
    <reaction evidence="5">
        <text>3'-dephospho-CoA + ATP = ADP + CoA + H(+)</text>
        <dbReference type="Rhea" id="RHEA:18245"/>
        <dbReference type="ChEBI" id="CHEBI:15378"/>
        <dbReference type="ChEBI" id="CHEBI:30616"/>
        <dbReference type="ChEBI" id="CHEBI:57287"/>
        <dbReference type="ChEBI" id="CHEBI:57328"/>
        <dbReference type="ChEBI" id="CHEBI:456216"/>
        <dbReference type="EC" id="2.7.1.24"/>
    </reaction>
</comment>
<dbReference type="PANTHER" id="PTHR10695">
    <property type="entry name" value="DEPHOSPHO-COA KINASE-RELATED"/>
    <property type="match status" value="1"/>
</dbReference>
<dbReference type="NCBIfam" id="TIGR00152">
    <property type="entry name" value="dephospho-CoA kinase"/>
    <property type="match status" value="1"/>
</dbReference>
<evidence type="ECO:0000256" key="3">
    <source>
        <dbReference type="ARBA" id="ARBA00022840"/>
    </source>
</evidence>
<dbReference type="GO" id="GO:0015937">
    <property type="term" value="P:coenzyme A biosynthetic process"/>
    <property type="evidence" value="ECO:0007669"/>
    <property type="project" value="UniProtKB-UniRule"/>
</dbReference>
<dbReference type="HAMAP" id="MF_00376">
    <property type="entry name" value="Dephospho_CoA_kinase"/>
    <property type="match status" value="1"/>
</dbReference>
<dbReference type="GO" id="GO:0005737">
    <property type="term" value="C:cytoplasm"/>
    <property type="evidence" value="ECO:0007669"/>
    <property type="project" value="UniProtKB-SubCell"/>
</dbReference>
<dbReference type="GO" id="GO:0004140">
    <property type="term" value="F:dephospho-CoA kinase activity"/>
    <property type="evidence" value="ECO:0007669"/>
    <property type="project" value="UniProtKB-UniRule"/>
</dbReference>
<dbReference type="InterPro" id="IPR001977">
    <property type="entry name" value="Depp_CoAkinase"/>
</dbReference>
<comment type="function">
    <text evidence="5">Catalyzes the phosphorylation of the 3'-hydroxyl group of dephosphocoenzyme A to form coenzyme A.</text>
</comment>
<organism evidence="7 8">
    <name type="scientific">Ereboglobus luteus</name>
    <dbReference type="NCBI Taxonomy" id="1796921"/>
    <lineage>
        <taxon>Bacteria</taxon>
        <taxon>Pseudomonadati</taxon>
        <taxon>Verrucomicrobiota</taxon>
        <taxon>Opitutia</taxon>
        <taxon>Opitutales</taxon>
        <taxon>Opitutaceae</taxon>
        <taxon>Ereboglobus</taxon>
    </lineage>
</organism>
<sequence>MILGITGGMGCGKSTATRIFEEMGFRRIDSDALVRDRILTSPECVAEAKRRFGAEVIVTDAADCGQIDRPALARVLFADEAKLRAWEDFVLPRLYVLWREQLEGDRAANWVVEAPLLYEKGLENWFDFVVCVASSSATQFARLAERGVSHTLAAQRISKQLPLAQKIEKADFVLSNDGSTDFLRDQIKHLAARLV</sequence>
<dbReference type="Gene3D" id="3.40.50.300">
    <property type="entry name" value="P-loop containing nucleotide triphosphate hydrolases"/>
    <property type="match status" value="1"/>
</dbReference>
<evidence type="ECO:0000256" key="1">
    <source>
        <dbReference type="ARBA" id="ARBA00009018"/>
    </source>
</evidence>
<dbReference type="CDD" id="cd02022">
    <property type="entry name" value="DPCK"/>
    <property type="match status" value="1"/>
</dbReference>
<evidence type="ECO:0000313" key="7">
    <source>
        <dbReference type="EMBL" id="AWI08247.1"/>
    </source>
</evidence>
<evidence type="ECO:0000256" key="4">
    <source>
        <dbReference type="ARBA" id="ARBA00022993"/>
    </source>
</evidence>
<dbReference type="InterPro" id="IPR027417">
    <property type="entry name" value="P-loop_NTPase"/>
</dbReference>
<protein>
    <recommendedName>
        <fullName evidence="5 6">Dephospho-CoA kinase</fullName>
        <ecNumber evidence="5 6">2.7.1.24</ecNumber>
    </recommendedName>
    <alternativeName>
        <fullName evidence="5">Dephosphocoenzyme A kinase</fullName>
    </alternativeName>
</protein>
<keyword evidence="2 5" id="KW-0547">Nucleotide-binding</keyword>
<dbReference type="Proteomes" id="UP000244896">
    <property type="component" value="Chromosome"/>
</dbReference>
<dbReference type="RefSeq" id="WP_108824051.1">
    <property type="nucleotide sequence ID" value="NZ_CP023004.1"/>
</dbReference>
<dbReference type="KEGG" id="elut:CKA38_02295"/>
<dbReference type="SUPFAM" id="SSF52540">
    <property type="entry name" value="P-loop containing nucleoside triphosphate hydrolases"/>
    <property type="match status" value="1"/>
</dbReference>
<dbReference type="UniPathway" id="UPA00241">
    <property type="reaction ID" value="UER00356"/>
</dbReference>
<evidence type="ECO:0000256" key="5">
    <source>
        <dbReference type="HAMAP-Rule" id="MF_00376"/>
    </source>
</evidence>
<keyword evidence="5 7" id="KW-0418">Kinase</keyword>
<keyword evidence="5" id="KW-0808">Transferase</keyword>
<comment type="pathway">
    <text evidence="5">Cofactor biosynthesis; coenzyme A biosynthesis; CoA from (R)-pantothenate: step 5/5.</text>
</comment>
<dbReference type="Pfam" id="PF01121">
    <property type="entry name" value="CoaE"/>
    <property type="match status" value="1"/>
</dbReference>
<evidence type="ECO:0000256" key="2">
    <source>
        <dbReference type="ARBA" id="ARBA00022741"/>
    </source>
</evidence>
<dbReference type="EMBL" id="CP023004">
    <property type="protein sequence ID" value="AWI08247.1"/>
    <property type="molecule type" value="Genomic_DNA"/>
</dbReference>
<evidence type="ECO:0000313" key="8">
    <source>
        <dbReference type="Proteomes" id="UP000244896"/>
    </source>
</evidence>
<feature type="binding site" evidence="5">
    <location>
        <begin position="10"/>
        <end position="15"/>
    </location>
    <ligand>
        <name>ATP</name>
        <dbReference type="ChEBI" id="CHEBI:30616"/>
    </ligand>
</feature>
<comment type="subcellular location">
    <subcellularLocation>
        <location evidence="5">Cytoplasm</location>
    </subcellularLocation>
</comment>